<reference evidence="3 4" key="1">
    <citation type="submission" date="2024-04" db="EMBL/GenBank/DDBJ databases">
        <title>Phyllosticta paracitricarpa is synonymous to the EU quarantine fungus P. citricarpa based on phylogenomic analyses.</title>
        <authorList>
            <consortium name="Lawrence Berkeley National Laboratory"/>
            <person name="Van Ingen-Buijs V.A."/>
            <person name="Van Westerhoven A.C."/>
            <person name="Haridas S."/>
            <person name="Skiadas P."/>
            <person name="Martin F."/>
            <person name="Groenewald J.Z."/>
            <person name="Crous P.W."/>
            <person name="Seidl M.F."/>
        </authorList>
    </citation>
    <scope>NUCLEOTIDE SEQUENCE [LARGE SCALE GENOMIC DNA]</scope>
    <source>
        <strain evidence="3 4">CBS 123374</strain>
    </source>
</reference>
<evidence type="ECO:0000259" key="2">
    <source>
        <dbReference type="Pfam" id="PF25482"/>
    </source>
</evidence>
<dbReference type="Pfam" id="PF25482">
    <property type="entry name" value="DUF7905"/>
    <property type="match status" value="1"/>
</dbReference>
<proteinExistence type="predicted"/>
<feature type="compositionally biased region" description="Polar residues" evidence="1">
    <location>
        <begin position="140"/>
        <end position="151"/>
    </location>
</feature>
<dbReference type="Proteomes" id="UP001492380">
    <property type="component" value="Unassembled WGS sequence"/>
</dbReference>
<feature type="region of interest" description="Disordered" evidence="1">
    <location>
        <begin position="940"/>
        <end position="961"/>
    </location>
</feature>
<evidence type="ECO:0000313" key="4">
    <source>
        <dbReference type="Proteomes" id="UP001492380"/>
    </source>
</evidence>
<gene>
    <name evidence="3" type="ORF">HDK90DRAFT_463977</name>
</gene>
<organism evidence="3 4">
    <name type="scientific">Phyllosticta capitalensis</name>
    <dbReference type="NCBI Taxonomy" id="121624"/>
    <lineage>
        <taxon>Eukaryota</taxon>
        <taxon>Fungi</taxon>
        <taxon>Dikarya</taxon>
        <taxon>Ascomycota</taxon>
        <taxon>Pezizomycotina</taxon>
        <taxon>Dothideomycetes</taxon>
        <taxon>Dothideomycetes incertae sedis</taxon>
        <taxon>Botryosphaeriales</taxon>
        <taxon>Phyllostictaceae</taxon>
        <taxon>Phyllosticta</taxon>
    </lineage>
</organism>
<feature type="compositionally biased region" description="Basic and acidic residues" evidence="1">
    <location>
        <begin position="19"/>
        <end position="28"/>
    </location>
</feature>
<feature type="compositionally biased region" description="Polar residues" evidence="1">
    <location>
        <begin position="944"/>
        <end position="953"/>
    </location>
</feature>
<keyword evidence="4" id="KW-1185">Reference proteome</keyword>
<feature type="region of interest" description="Disordered" evidence="1">
    <location>
        <begin position="1"/>
        <end position="294"/>
    </location>
</feature>
<accession>A0ABR1YVZ4</accession>
<feature type="region of interest" description="Disordered" evidence="1">
    <location>
        <begin position="867"/>
        <end position="924"/>
    </location>
</feature>
<feature type="domain" description="DUF7905" evidence="2">
    <location>
        <begin position="570"/>
        <end position="835"/>
    </location>
</feature>
<comment type="caution">
    <text evidence="3">The sequence shown here is derived from an EMBL/GenBank/DDBJ whole genome shotgun (WGS) entry which is preliminary data.</text>
</comment>
<feature type="compositionally biased region" description="Polar residues" evidence="1">
    <location>
        <begin position="264"/>
        <end position="285"/>
    </location>
</feature>
<dbReference type="InterPro" id="IPR057227">
    <property type="entry name" value="DUF7905"/>
</dbReference>
<feature type="compositionally biased region" description="Polar residues" evidence="1">
    <location>
        <begin position="81"/>
        <end position="94"/>
    </location>
</feature>
<evidence type="ECO:0000313" key="3">
    <source>
        <dbReference type="EMBL" id="KAK8240365.1"/>
    </source>
</evidence>
<feature type="compositionally biased region" description="Polar residues" evidence="1">
    <location>
        <begin position="193"/>
        <end position="203"/>
    </location>
</feature>
<dbReference type="EMBL" id="JBBWRZ010000003">
    <property type="protein sequence ID" value="KAK8240365.1"/>
    <property type="molecule type" value="Genomic_DNA"/>
</dbReference>
<protein>
    <recommendedName>
        <fullName evidence="2">DUF7905 domain-containing protein</fullName>
    </recommendedName>
</protein>
<feature type="compositionally biased region" description="Low complexity" evidence="1">
    <location>
        <begin position="913"/>
        <end position="924"/>
    </location>
</feature>
<feature type="compositionally biased region" description="Basic and acidic residues" evidence="1">
    <location>
        <begin position="867"/>
        <end position="884"/>
    </location>
</feature>
<evidence type="ECO:0000256" key="1">
    <source>
        <dbReference type="SAM" id="MobiDB-lite"/>
    </source>
</evidence>
<name>A0ABR1YVZ4_9PEZI</name>
<sequence>MSQKLNPEQEAALEWLTENSRHSEDSRSMQRQSPGPSRGGPHWSSVSRHANPSPRPTQAPHASASNNPYDVLDTNPDADSPESSSPGSAGQATPSPTPQRDPHSDKHLNDLGDNGHDQQPAAPVDPYQNLDALEGPVSRLSVTDTSPQNQTQFPPPIRGQPSPRGRGSRGGRGQAGRGQYSRGQSSRGEPFRGQSTRGQSARGQSIHGGGRPTYSAAGPSRGYHGYGRNHHSNAGPSSQAPSWPGSPNDPRGSDSGPGRGASSRVPSSPGNLRSSRGPTRQTSSGPIKADNSILMRVDRPMSRFLCEHKDKHGSYPPRLHEIASLSNTHVQPFRHGASGADIEYPVMSLKFDRASGDAVQSFKEMFDDWSKKVLEEANPRWADAPGGYIAHVERARAKAIRNKEQKEKFCQPRPDGVPDPTWSVSVEWTADTQPGDILGPKHTALDPIRKENCCWITCKRENDRFVFTVEGDDQKNVFDAAGRLEQIAGQAKASRFNAETAYILDVADGMDNLPDVRVSDYYGYSTNSSQGKKPQFVSPASPVSFARNTGQAAMETLIGSITAMTDQAQKYRSWLEFRASLGTFVMLTYPANLKTTDFDDFSATMEEHRMRALVTKEIGDPRIESPLLQRLCGATHLLVVPDIAELTQKPIYSATFKFNNQDRGGRLMLRVELSYAEGSTTVEQRRWYRLKQGNEEPRKIIDVNLVNLSQGFAWHLGMTAAENVEESSLSEDYRNFPDSLSLNTEDRNFLVFGPHGGRSLKVPLHSVYQKRLWRIETKFGYWFVEVAGGQETTFSGRDMTCDSSKWTLNVLNREHEGTFSSNANLDVGKLADWGHDKPIEGLFPWEESEEPPPGTKMTTSFKEYIEGKGKGKGKANPEHEETPRQKKMTKSFVGGKGKGRADPDDDEEPPQSDPNDGPADLSGLKQLLSLLHGLHDVVVEGYTPPSTASTTVFGSLDAPDI</sequence>
<feature type="compositionally biased region" description="Polar residues" evidence="1">
    <location>
        <begin position="232"/>
        <end position="241"/>
    </location>
</feature>
<feature type="compositionally biased region" description="Low complexity" evidence="1">
    <location>
        <begin position="177"/>
        <end position="188"/>
    </location>
</feature>
<feature type="compositionally biased region" description="Basic and acidic residues" evidence="1">
    <location>
        <begin position="100"/>
        <end position="116"/>
    </location>
</feature>